<comment type="caution">
    <text evidence="3">The sequence shown here is derived from an EMBL/GenBank/DDBJ whole genome shotgun (WGS) entry which is preliminary data.</text>
</comment>
<sequence length="229" mass="25476">MASEHSTLEPPLHEMTPAIISSGLMPNLPPLTSFVLSSRTNWDILFQPLFDELLNPPPNDDHLAHEVIAPIAEVVALKPAESAGSPSLTTVNQDAPSTSNSQTSPETQSLVISNDVEEENHDLDVAHMNNDLFFGIYKVKLDELEGISKNKARLVASVYRQEDRIDFEESFPPVARLEAIRIFIAFVAHMDMIAYQIDVKTAFLNGILHEEVYVSQPDGFVDQDNPYHV</sequence>
<name>A0A6L2NJ89_TANCI</name>
<gene>
    <name evidence="3" type="ORF">Tci_058098</name>
</gene>
<feature type="region of interest" description="Disordered" evidence="1">
    <location>
        <begin position="83"/>
        <end position="107"/>
    </location>
</feature>
<reference evidence="3" key="1">
    <citation type="journal article" date="2019" name="Sci. Rep.">
        <title>Draft genome of Tanacetum cinerariifolium, the natural source of mosquito coil.</title>
        <authorList>
            <person name="Yamashiro T."/>
            <person name="Shiraishi A."/>
            <person name="Satake H."/>
            <person name="Nakayama K."/>
        </authorList>
    </citation>
    <scope>NUCLEOTIDE SEQUENCE</scope>
</reference>
<evidence type="ECO:0000256" key="1">
    <source>
        <dbReference type="SAM" id="MobiDB-lite"/>
    </source>
</evidence>
<dbReference type="AlphaFoldDB" id="A0A6L2NJ89"/>
<dbReference type="Pfam" id="PF07727">
    <property type="entry name" value="RVT_2"/>
    <property type="match status" value="1"/>
</dbReference>
<protein>
    <submittedName>
        <fullName evidence="3">Retrovirus-related Pol polyprotein from transposon TNT 1-94</fullName>
    </submittedName>
</protein>
<accession>A0A6L2NJ89</accession>
<feature type="compositionally biased region" description="Polar residues" evidence="1">
    <location>
        <begin position="84"/>
        <end position="107"/>
    </location>
</feature>
<evidence type="ECO:0000313" key="3">
    <source>
        <dbReference type="EMBL" id="GEU86120.1"/>
    </source>
</evidence>
<proteinExistence type="predicted"/>
<dbReference type="InterPro" id="IPR013103">
    <property type="entry name" value="RVT_2"/>
</dbReference>
<organism evidence="3">
    <name type="scientific">Tanacetum cinerariifolium</name>
    <name type="common">Dalmatian daisy</name>
    <name type="synonym">Chrysanthemum cinerariifolium</name>
    <dbReference type="NCBI Taxonomy" id="118510"/>
    <lineage>
        <taxon>Eukaryota</taxon>
        <taxon>Viridiplantae</taxon>
        <taxon>Streptophyta</taxon>
        <taxon>Embryophyta</taxon>
        <taxon>Tracheophyta</taxon>
        <taxon>Spermatophyta</taxon>
        <taxon>Magnoliopsida</taxon>
        <taxon>eudicotyledons</taxon>
        <taxon>Gunneridae</taxon>
        <taxon>Pentapetalae</taxon>
        <taxon>asterids</taxon>
        <taxon>campanulids</taxon>
        <taxon>Asterales</taxon>
        <taxon>Asteraceae</taxon>
        <taxon>Asteroideae</taxon>
        <taxon>Anthemideae</taxon>
        <taxon>Anthemidinae</taxon>
        <taxon>Tanacetum</taxon>
    </lineage>
</organism>
<dbReference type="EMBL" id="BKCJ010009254">
    <property type="protein sequence ID" value="GEU86120.1"/>
    <property type="molecule type" value="Genomic_DNA"/>
</dbReference>
<feature type="domain" description="Reverse transcriptase Ty1/copia-type" evidence="2">
    <location>
        <begin position="136"/>
        <end position="225"/>
    </location>
</feature>
<evidence type="ECO:0000259" key="2">
    <source>
        <dbReference type="Pfam" id="PF07727"/>
    </source>
</evidence>